<gene>
    <name evidence="1" type="ORF">DK846_13810</name>
</gene>
<evidence type="ECO:0000313" key="1">
    <source>
        <dbReference type="EMBL" id="PWR70681.1"/>
    </source>
</evidence>
<dbReference type="EMBL" id="QGMY01000010">
    <property type="protein sequence ID" value="PWR70681.1"/>
    <property type="molecule type" value="Genomic_DNA"/>
</dbReference>
<dbReference type="CDD" id="cd02440">
    <property type="entry name" value="AdoMet_MTases"/>
    <property type="match status" value="1"/>
</dbReference>
<accession>A0A2V2N593</accession>
<dbReference type="OrthoDB" id="1018at2157"/>
<evidence type="ECO:0000313" key="2">
    <source>
        <dbReference type="Proteomes" id="UP000245657"/>
    </source>
</evidence>
<dbReference type="AlphaFoldDB" id="A0A2V2N593"/>
<comment type="caution">
    <text evidence="1">The sequence shown here is derived from an EMBL/GenBank/DDBJ whole genome shotgun (WGS) entry which is preliminary data.</text>
</comment>
<keyword evidence="1" id="KW-0808">Transferase</keyword>
<reference evidence="1 2" key="1">
    <citation type="submission" date="2018-05" db="EMBL/GenBank/DDBJ databases">
        <title>Draft genome of Methanospirillum lacunae Ki8-1.</title>
        <authorList>
            <person name="Dueholm M.S."/>
            <person name="Nielsen P.H."/>
            <person name="Bakmann L.F."/>
            <person name="Otzen D.E."/>
        </authorList>
    </citation>
    <scope>NUCLEOTIDE SEQUENCE [LARGE SCALE GENOMIC DNA]</scope>
    <source>
        <strain evidence="1 2">Ki8-1</strain>
    </source>
</reference>
<dbReference type="RefSeq" id="WP_109969553.1">
    <property type="nucleotide sequence ID" value="NZ_CP176093.1"/>
</dbReference>
<dbReference type="GO" id="GO:0008168">
    <property type="term" value="F:methyltransferase activity"/>
    <property type="evidence" value="ECO:0007669"/>
    <property type="project" value="UniProtKB-KW"/>
</dbReference>
<dbReference type="Proteomes" id="UP000245657">
    <property type="component" value="Unassembled WGS sequence"/>
</dbReference>
<organism evidence="1 2">
    <name type="scientific">Methanospirillum lacunae</name>
    <dbReference type="NCBI Taxonomy" id="668570"/>
    <lineage>
        <taxon>Archaea</taxon>
        <taxon>Methanobacteriati</taxon>
        <taxon>Methanobacteriota</taxon>
        <taxon>Stenosarchaea group</taxon>
        <taxon>Methanomicrobia</taxon>
        <taxon>Methanomicrobiales</taxon>
        <taxon>Methanospirillaceae</taxon>
        <taxon>Methanospirillum</taxon>
    </lineage>
</organism>
<sequence>MKEELFEPLFRKMRVNRILPWIPKNATLCDIGCGFDAQFLKMISPSIKRGYGFDRKVNSKLQGNLTIQSYDLNNPLPLPDNSVDCVTLLAVLEHLSNPITVFAEIRRICRSNGRIILTTPTPLSKPILEFLSFRMGLVSSQEISDHKHYWSLEEIRNLLKQFDFHVVELNTFSIGLNSFAVAEKVTE</sequence>
<keyword evidence="2" id="KW-1185">Reference proteome</keyword>
<dbReference type="SUPFAM" id="SSF53335">
    <property type="entry name" value="S-adenosyl-L-methionine-dependent methyltransferases"/>
    <property type="match status" value="1"/>
</dbReference>
<name>A0A2V2N593_9EURY</name>
<dbReference type="GeneID" id="97548386"/>
<dbReference type="GO" id="GO:0032259">
    <property type="term" value="P:methylation"/>
    <property type="evidence" value="ECO:0007669"/>
    <property type="project" value="UniProtKB-KW"/>
</dbReference>
<keyword evidence="1" id="KW-0489">Methyltransferase</keyword>
<dbReference type="InterPro" id="IPR029063">
    <property type="entry name" value="SAM-dependent_MTases_sf"/>
</dbReference>
<proteinExistence type="predicted"/>
<protein>
    <submittedName>
        <fullName evidence="1">Class I SAM-dependent methyltransferase</fullName>
    </submittedName>
</protein>
<dbReference type="Pfam" id="PF13489">
    <property type="entry name" value="Methyltransf_23"/>
    <property type="match status" value="1"/>
</dbReference>
<dbReference type="Gene3D" id="3.40.50.150">
    <property type="entry name" value="Vaccinia Virus protein VP39"/>
    <property type="match status" value="1"/>
</dbReference>